<dbReference type="EMBL" id="CP093846">
    <property type="protein sequence ID" value="UNS95175.1"/>
    <property type="molecule type" value="Genomic_DNA"/>
</dbReference>
<sequence>MAADADSGEAILGRMLQEMHRMAPDDLPAMLRRHATGLGFREITVYLADVQQRVLVELADLDPGERPRRLPIDDSLAGWTYRTVSPRLLRNDAGQLSLWLPLLDGVERMGVIAFEAASLDAPRLDRCYSVASLVTLIVLDKSAYSDTFGRLQRVTPMRLPAEMVWAFLPPRTMGSDLVTSSAVLEPAYNLGGDSFDHSLMGGFLHAAILDAMGHDLAAGLTSAVAMAGLRHARHSDADLPELVSGLDTALTDTFTDRHVTGVFTQLDLTTGRLAWMNAGHPPPLLLRRRDSVPRALEREAEPPLGLGEGAPDTPRRVHEAQLEPGDRVLLYTDGVPDARNAAGESFGEERFTDFVVRAIAAGEPAPEALRRLINAILDFQQAPLNDDATILLFEWHPFRGTATRHVFA</sequence>
<gene>
    <name evidence="3" type="ORF">MMF93_00910</name>
</gene>
<evidence type="ECO:0000313" key="3">
    <source>
        <dbReference type="EMBL" id="UNS95175.1"/>
    </source>
</evidence>
<keyword evidence="1" id="KW-0378">Hydrolase</keyword>
<proteinExistence type="predicted"/>
<organism evidence="3 4">
    <name type="scientific">Streptomyces tubbatahanensis</name>
    <dbReference type="NCBI Taxonomy" id="2923272"/>
    <lineage>
        <taxon>Bacteria</taxon>
        <taxon>Bacillati</taxon>
        <taxon>Actinomycetota</taxon>
        <taxon>Actinomycetes</taxon>
        <taxon>Kitasatosporales</taxon>
        <taxon>Streptomycetaceae</taxon>
        <taxon>Streptomyces</taxon>
    </lineage>
</organism>
<dbReference type="PANTHER" id="PTHR43156">
    <property type="entry name" value="STAGE II SPORULATION PROTEIN E-RELATED"/>
    <property type="match status" value="1"/>
</dbReference>
<dbReference type="SMART" id="SM00331">
    <property type="entry name" value="PP2C_SIG"/>
    <property type="match status" value="1"/>
</dbReference>
<evidence type="ECO:0000256" key="1">
    <source>
        <dbReference type="ARBA" id="ARBA00022801"/>
    </source>
</evidence>
<reference evidence="3 4" key="1">
    <citation type="journal article" date="2023" name="Microbiol. Spectr.">
        <title>Synergy between Genome Mining, Metabolomics, and Bioinformatics Uncovers Antibacterial Chlorinated Carbazole Alkaloids and Their Biosynthetic Gene Cluster from Streptomyces tubbatahanensis sp. nov., a Novel Actinomycete Isolated from Sulu Sea, Philippines.</title>
        <authorList>
            <person name="Tenebro C.P."/>
            <person name="Trono D.J.V.L."/>
            <person name="Balida L.A.P."/>
            <person name="Bayog L.K.A."/>
            <person name="Bruna J.R."/>
            <person name="Sabido E.M."/>
            <person name="Caspe D.P.C."/>
            <person name="de Los Santos E.L.C."/>
            <person name="Saludes J.P."/>
            <person name="Dalisay D.S."/>
        </authorList>
    </citation>
    <scope>NUCLEOTIDE SEQUENCE [LARGE SCALE GENOMIC DNA]</scope>
    <source>
        <strain evidence="3 4">DSD3025</strain>
    </source>
</reference>
<dbReference type="PANTHER" id="PTHR43156:SF2">
    <property type="entry name" value="STAGE II SPORULATION PROTEIN E"/>
    <property type="match status" value="1"/>
</dbReference>
<evidence type="ECO:0000313" key="4">
    <source>
        <dbReference type="Proteomes" id="UP001202244"/>
    </source>
</evidence>
<accession>A0ABY3XL89</accession>
<dbReference type="Proteomes" id="UP001202244">
    <property type="component" value="Chromosome"/>
</dbReference>
<keyword evidence="4" id="KW-1185">Reference proteome</keyword>
<protein>
    <submittedName>
        <fullName evidence="3">Serine/threonine-protein phosphatase</fullName>
    </submittedName>
</protein>
<dbReference type="SUPFAM" id="SSF81606">
    <property type="entry name" value="PP2C-like"/>
    <property type="match status" value="1"/>
</dbReference>
<evidence type="ECO:0000259" key="2">
    <source>
        <dbReference type="SMART" id="SM00331"/>
    </source>
</evidence>
<feature type="domain" description="PPM-type phosphatase" evidence="2">
    <location>
        <begin position="175"/>
        <end position="395"/>
    </location>
</feature>
<dbReference type="RefSeq" id="WP_242748586.1">
    <property type="nucleotide sequence ID" value="NZ_CP093846.1"/>
</dbReference>
<dbReference type="InterPro" id="IPR052016">
    <property type="entry name" value="Bact_Sigma-Reg"/>
</dbReference>
<dbReference type="InterPro" id="IPR001932">
    <property type="entry name" value="PPM-type_phosphatase-like_dom"/>
</dbReference>
<name>A0ABY3XL89_9ACTN</name>
<dbReference type="Pfam" id="PF07228">
    <property type="entry name" value="SpoIIE"/>
    <property type="match status" value="1"/>
</dbReference>
<dbReference type="Gene3D" id="3.60.40.10">
    <property type="entry name" value="PPM-type phosphatase domain"/>
    <property type="match status" value="1"/>
</dbReference>
<dbReference type="InterPro" id="IPR036457">
    <property type="entry name" value="PPM-type-like_dom_sf"/>
</dbReference>